<accession>A0A9P5ZJ38</accession>
<evidence type="ECO:0000313" key="3">
    <source>
        <dbReference type="Proteomes" id="UP000807025"/>
    </source>
</evidence>
<name>A0A9P5ZJ38_PLEER</name>
<gene>
    <name evidence="2" type="ORF">BDN71DRAFT_426130</name>
</gene>
<proteinExistence type="predicted"/>
<evidence type="ECO:0000256" key="1">
    <source>
        <dbReference type="SAM" id="MobiDB-lite"/>
    </source>
</evidence>
<feature type="region of interest" description="Disordered" evidence="1">
    <location>
        <begin position="97"/>
        <end position="324"/>
    </location>
</feature>
<evidence type="ECO:0000313" key="2">
    <source>
        <dbReference type="EMBL" id="KAF9488704.1"/>
    </source>
</evidence>
<reference evidence="2" key="1">
    <citation type="submission" date="2020-11" db="EMBL/GenBank/DDBJ databases">
        <authorList>
            <consortium name="DOE Joint Genome Institute"/>
            <person name="Ahrendt S."/>
            <person name="Riley R."/>
            <person name="Andreopoulos W."/>
            <person name="Labutti K."/>
            <person name="Pangilinan J."/>
            <person name="Ruiz-Duenas F.J."/>
            <person name="Barrasa J.M."/>
            <person name="Sanchez-Garcia M."/>
            <person name="Camarero S."/>
            <person name="Miyauchi S."/>
            <person name="Serrano A."/>
            <person name="Linde D."/>
            <person name="Babiker R."/>
            <person name="Drula E."/>
            <person name="Ayuso-Fernandez I."/>
            <person name="Pacheco R."/>
            <person name="Padilla G."/>
            <person name="Ferreira P."/>
            <person name="Barriuso J."/>
            <person name="Kellner H."/>
            <person name="Castanera R."/>
            <person name="Alfaro M."/>
            <person name="Ramirez L."/>
            <person name="Pisabarro A.G."/>
            <person name="Kuo A."/>
            <person name="Tritt A."/>
            <person name="Lipzen A."/>
            <person name="He G."/>
            <person name="Yan M."/>
            <person name="Ng V."/>
            <person name="Cullen D."/>
            <person name="Martin F."/>
            <person name="Rosso M.-N."/>
            <person name="Henrissat B."/>
            <person name="Hibbett D."/>
            <person name="Martinez A.T."/>
            <person name="Grigoriev I.V."/>
        </authorList>
    </citation>
    <scope>NUCLEOTIDE SEQUENCE</scope>
    <source>
        <strain evidence="2">ATCC 90797</strain>
    </source>
</reference>
<dbReference type="Proteomes" id="UP000807025">
    <property type="component" value="Unassembled WGS sequence"/>
</dbReference>
<keyword evidence="3" id="KW-1185">Reference proteome</keyword>
<dbReference type="OrthoDB" id="10253254at2759"/>
<organism evidence="2 3">
    <name type="scientific">Pleurotus eryngii</name>
    <name type="common">Boletus of the steppes</name>
    <dbReference type="NCBI Taxonomy" id="5323"/>
    <lineage>
        <taxon>Eukaryota</taxon>
        <taxon>Fungi</taxon>
        <taxon>Dikarya</taxon>
        <taxon>Basidiomycota</taxon>
        <taxon>Agaricomycotina</taxon>
        <taxon>Agaricomycetes</taxon>
        <taxon>Agaricomycetidae</taxon>
        <taxon>Agaricales</taxon>
        <taxon>Pleurotineae</taxon>
        <taxon>Pleurotaceae</taxon>
        <taxon>Pleurotus</taxon>
    </lineage>
</organism>
<feature type="compositionally biased region" description="Basic and acidic residues" evidence="1">
    <location>
        <begin position="196"/>
        <end position="224"/>
    </location>
</feature>
<feature type="compositionally biased region" description="Basic and acidic residues" evidence="1">
    <location>
        <begin position="231"/>
        <end position="255"/>
    </location>
</feature>
<comment type="caution">
    <text evidence="2">The sequence shown here is derived from an EMBL/GenBank/DDBJ whole genome shotgun (WGS) entry which is preliminary data.</text>
</comment>
<dbReference type="AlphaFoldDB" id="A0A9P5ZJ38"/>
<dbReference type="EMBL" id="MU154701">
    <property type="protein sequence ID" value="KAF9488704.1"/>
    <property type="molecule type" value="Genomic_DNA"/>
</dbReference>
<protein>
    <submittedName>
        <fullName evidence="2">Uncharacterized protein</fullName>
    </submittedName>
</protein>
<sequence length="520" mass="57895">MSEDQSNSFLHQIAIKLSRALNIINPNDLLAQRVVDIANNNSVEGFMKAARAFGKFQDSFLAELHAEILSHAQQEASGHVPKPVEGITVHDSEVLEPDPVRQGGLMRNDARHTFRRPAKPLEPPTPRTSVLGLDRLAKEKRLEAANGDANNRKRRRLDDEEGPMFKVPNLPASRSNTIRQRGEETPSHPGGLSETGRQRLEEHRRNREKQREGIVARQEQRPDAPKGLGDFQRRLNRDRDRGWGGKRDHDNKRGQSWDSTPQSVRGVRDAPSVRIPNAGWDSTPRMSKGGDDADSGWGGARGRRWDAPTPRVARGGSPDDSEGAFGLDAREWEEEQVRLDRDWYTGAEEGVVAGDEEHNPLAQYEDLSALKEAEIATKQVRKISARQAQYNADNDLWEANRMVTSGVATRKGVDLDFEDESESTVHVMVHDLKPPFLDGRTVFTKQLEPINPIRDPTSDMAIFSKKGSALVKEKREQAERAKAAAKLAALSGTALGNIMGVKDEEAEAEGFVLFCFNSRS</sequence>